<feature type="repeat" description="TPR" evidence="9">
    <location>
        <begin position="102"/>
        <end position="135"/>
    </location>
</feature>
<evidence type="ECO:0000256" key="1">
    <source>
        <dbReference type="ARBA" id="ARBA00022490"/>
    </source>
</evidence>
<keyword evidence="1" id="KW-0963">Cytoplasm</keyword>
<organism evidence="11 12">
    <name type="scientific">Phyllostomus discolor</name>
    <name type="common">pale spear-nosed bat</name>
    <dbReference type="NCBI Taxonomy" id="89673"/>
    <lineage>
        <taxon>Eukaryota</taxon>
        <taxon>Metazoa</taxon>
        <taxon>Chordata</taxon>
        <taxon>Craniata</taxon>
        <taxon>Vertebrata</taxon>
        <taxon>Euteleostomi</taxon>
        <taxon>Mammalia</taxon>
        <taxon>Eutheria</taxon>
        <taxon>Laurasiatheria</taxon>
        <taxon>Chiroptera</taxon>
        <taxon>Yangochiroptera</taxon>
        <taxon>Phyllostomidae</taxon>
        <taxon>Phyllostominae</taxon>
        <taxon>Phyllostomus</taxon>
    </lineage>
</organism>
<evidence type="ECO:0000256" key="4">
    <source>
        <dbReference type="ARBA" id="ARBA00024190"/>
    </source>
</evidence>
<dbReference type="InterPro" id="IPR041243">
    <property type="entry name" value="STI1/HOP_DP"/>
</dbReference>
<dbReference type="Gene3D" id="1.10.260.100">
    <property type="match status" value="1"/>
</dbReference>
<accession>A0A834A8R2</accession>
<dbReference type="AlphaFoldDB" id="A0A834A8R2"/>
<reference evidence="11 12" key="1">
    <citation type="journal article" date="2020" name="Nature">
        <title>Six reference-quality genomes reveal evolution of bat adaptations.</title>
        <authorList>
            <person name="Jebb D."/>
            <person name="Huang Z."/>
            <person name="Pippel M."/>
            <person name="Hughes G.M."/>
            <person name="Lavrichenko K."/>
            <person name="Devanna P."/>
            <person name="Winkler S."/>
            <person name="Jermiin L.S."/>
            <person name="Skirmuntt E.C."/>
            <person name="Katzourakis A."/>
            <person name="Burkitt-Gray L."/>
            <person name="Ray D.A."/>
            <person name="Sullivan K.A.M."/>
            <person name="Roscito J.G."/>
            <person name="Kirilenko B.M."/>
            <person name="Davalos L.M."/>
            <person name="Corthals A.P."/>
            <person name="Power M.L."/>
            <person name="Jones G."/>
            <person name="Ransome R.D."/>
            <person name="Dechmann D.K.N."/>
            <person name="Locatelli A.G."/>
            <person name="Puechmaille S.J."/>
            <person name="Fedrigo O."/>
            <person name="Jarvis E.D."/>
            <person name="Hiller M."/>
            <person name="Vernes S.C."/>
            <person name="Myers E.W."/>
            <person name="Teeling E.C."/>
        </authorList>
    </citation>
    <scope>NUCLEOTIDE SEQUENCE [LARGE SCALE GENOMIC DNA]</scope>
    <source>
        <strain evidence="11">Bat1K_MPI-CBG_1</strain>
    </source>
</reference>
<dbReference type="InterPro" id="IPR019734">
    <property type="entry name" value="TPR_rpt"/>
</dbReference>
<gene>
    <name evidence="11" type="ORF">HJG60_018268</name>
</gene>
<dbReference type="Gene3D" id="1.25.40.10">
    <property type="entry name" value="Tetratricopeptide repeat domain"/>
    <property type="match status" value="1"/>
</dbReference>
<evidence type="ECO:0000256" key="9">
    <source>
        <dbReference type="PROSITE-ProRule" id="PRU00339"/>
    </source>
</evidence>
<evidence type="ECO:0000256" key="2">
    <source>
        <dbReference type="ARBA" id="ARBA00022737"/>
    </source>
</evidence>
<dbReference type="FunFam" id="1.10.260.100:FF:000002">
    <property type="entry name" value="Stress-induced-phosphoprotein 1 (Hsp70/Hsp90-organizing)"/>
    <property type="match status" value="1"/>
</dbReference>
<evidence type="ECO:0000259" key="10">
    <source>
        <dbReference type="SMART" id="SM00727"/>
    </source>
</evidence>
<dbReference type="InterPro" id="IPR011990">
    <property type="entry name" value="TPR-like_helical_dom_sf"/>
</dbReference>
<feature type="domain" description="STI1" evidence="10">
    <location>
        <begin position="166"/>
        <end position="205"/>
    </location>
</feature>
<dbReference type="Proteomes" id="UP000664940">
    <property type="component" value="Unassembled WGS sequence"/>
</dbReference>
<evidence type="ECO:0000256" key="8">
    <source>
        <dbReference type="ARBA" id="ARBA00046504"/>
    </source>
</evidence>
<dbReference type="Pfam" id="PF00515">
    <property type="entry name" value="TPR_1"/>
    <property type="match status" value="2"/>
</dbReference>
<dbReference type="EMBL" id="JABVXQ010000006">
    <property type="protein sequence ID" value="KAF6106499.1"/>
    <property type="molecule type" value="Genomic_DNA"/>
</dbReference>
<evidence type="ECO:0000256" key="3">
    <source>
        <dbReference type="ARBA" id="ARBA00022803"/>
    </source>
</evidence>
<protein>
    <recommendedName>
        <fullName evidence="5">Stress-induced-phosphoprotein 1</fullName>
    </recommendedName>
    <alternativeName>
        <fullName evidence="6">Hsc70/Hsp90-organizing protein</fullName>
    </alternativeName>
</protein>
<evidence type="ECO:0000256" key="7">
    <source>
        <dbReference type="ARBA" id="ARBA00045590"/>
    </source>
</evidence>
<comment type="subunit">
    <text evidence="8">Probably forms a complex composed of chaperones HSP90 and HSP70, co-chaperones STIP1/HOP, CDC37, PPP5C, PTGES3/p23, TSC1 and client protein TSC2. Forms a complex with HSPA8/HSC70, HSPCA/HSP-86 and HSPCB/HSP-84. Interacts with PACRG. Interacts with EEF1AKMT3. Interacts with HSP90/HSP90AA1; the interaction dissociates the PPP5C:HSP90AA1 interaction. Interacts with FLCN, FNIP1 and FNIP2. Interacts with HSPA8/HSC70. Interacts with HSP90AB1; upon SMYD2-dependent HSP90AB1 methylation.</text>
</comment>
<dbReference type="SUPFAM" id="SSF48452">
    <property type="entry name" value="TPR-like"/>
    <property type="match status" value="1"/>
</dbReference>
<dbReference type="PROSITE" id="PS50005">
    <property type="entry name" value="TPR"/>
    <property type="match status" value="2"/>
</dbReference>
<dbReference type="PANTHER" id="PTHR22904:SF523">
    <property type="entry name" value="STRESS-INDUCED-PHOSPHOPROTEIN 1"/>
    <property type="match status" value="1"/>
</dbReference>
<comment type="caution">
    <text evidence="11">The sequence shown here is derived from an EMBL/GenBank/DDBJ whole genome shotgun (WGS) entry which is preliminary data.</text>
</comment>
<comment type="function">
    <text evidence="7">Acts as a co-chaperone for HSP90AA1. Mediates the association of the molecular chaperones HSPA8/HSC70 and HSP90.</text>
</comment>
<dbReference type="InterPro" id="IPR006636">
    <property type="entry name" value="STI1_HS-bd"/>
</dbReference>
<evidence type="ECO:0000313" key="11">
    <source>
        <dbReference type="EMBL" id="KAF6106499.1"/>
    </source>
</evidence>
<name>A0A834A8R2_9CHIR</name>
<evidence type="ECO:0000313" key="12">
    <source>
        <dbReference type="Proteomes" id="UP000664940"/>
    </source>
</evidence>
<evidence type="ECO:0000256" key="6">
    <source>
        <dbReference type="ARBA" id="ARBA00032536"/>
    </source>
</evidence>
<keyword evidence="3 9" id="KW-0802">TPR repeat</keyword>
<sequence>MFPERCPQPGQRHFRMRVAWTCRAHEPRGAGSLGPRCSFESFSLPYPGDYPQAMKHYTEAIKRNPKDAKLYSNRAACYTKLLEFQLALKDCEECIQLEPTFIKGYTRKAAALEAMKDYTKAMDVYQKALELDSNCKEAADGYQRCMMAQYNRHDSPEDVKRRAMADPEVQQIMSDPAMRLILEQMQKDPQALSEHLKNPVIAQKIQKLMDVGLIAIR</sequence>
<dbReference type="Pfam" id="PF17830">
    <property type="entry name" value="STI1-HOP_DP"/>
    <property type="match status" value="1"/>
</dbReference>
<comment type="subcellular location">
    <subcellularLocation>
        <location evidence="4">Dynein axonemal particle</location>
    </subcellularLocation>
</comment>
<dbReference type="FunFam" id="1.25.40.10:FF:000027">
    <property type="entry name" value="stress-induced-phosphoprotein 1 isoform X1"/>
    <property type="match status" value="1"/>
</dbReference>
<dbReference type="GO" id="GO:0120293">
    <property type="term" value="C:dynein axonemal particle"/>
    <property type="evidence" value="ECO:0007669"/>
    <property type="project" value="UniProtKB-SubCell"/>
</dbReference>
<dbReference type="GO" id="GO:0051879">
    <property type="term" value="F:Hsp90 protein binding"/>
    <property type="evidence" value="ECO:0007669"/>
    <property type="project" value="TreeGrafter"/>
</dbReference>
<keyword evidence="2" id="KW-0677">Repeat</keyword>
<dbReference type="SMART" id="SM00028">
    <property type="entry name" value="TPR"/>
    <property type="match status" value="2"/>
</dbReference>
<dbReference type="SMART" id="SM00727">
    <property type="entry name" value="STI1"/>
    <property type="match status" value="1"/>
</dbReference>
<proteinExistence type="predicted"/>
<feature type="repeat" description="TPR" evidence="9">
    <location>
        <begin position="68"/>
        <end position="101"/>
    </location>
</feature>
<dbReference type="PANTHER" id="PTHR22904">
    <property type="entry name" value="TPR REPEAT CONTAINING PROTEIN"/>
    <property type="match status" value="1"/>
</dbReference>
<evidence type="ECO:0000256" key="5">
    <source>
        <dbReference type="ARBA" id="ARBA00026193"/>
    </source>
</evidence>